<accession>U6KDG8</accession>
<dbReference type="OrthoDB" id="347199at2759"/>
<dbReference type="RefSeq" id="XP_037878273.1">
    <property type="nucleotide sequence ID" value="XM_038022419.1"/>
</dbReference>
<reference evidence="2" key="1">
    <citation type="submission" date="2013-10" db="EMBL/GenBank/DDBJ databases">
        <title>Genomic analysis of the causative agents of coccidiosis in chickens.</title>
        <authorList>
            <person name="Reid A.J."/>
            <person name="Blake D."/>
            <person name="Billington K."/>
            <person name="Browne H."/>
            <person name="Dunn M."/>
            <person name="Hung S."/>
            <person name="Kawahara F."/>
            <person name="Miranda-Saavedra D."/>
            <person name="Mourier T."/>
            <person name="Nagra H."/>
            <person name="Otto T.D."/>
            <person name="Rawlings N."/>
            <person name="Sanchez A."/>
            <person name="Sanders M."/>
            <person name="Subramaniam C."/>
            <person name="Tay Y."/>
            <person name="Dear P."/>
            <person name="Doerig C."/>
            <person name="Gruber A."/>
            <person name="Parkinson J."/>
            <person name="Shirley M."/>
            <person name="Wan K.L."/>
            <person name="Berriman M."/>
            <person name="Tomley F."/>
            <person name="Pain A."/>
        </authorList>
    </citation>
    <scope>NUCLEOTIDE SEQUENCE [LARGE SCALE GENOMIC DNA]</scope>
    <source>
        <strain evidence="2">Houghton</strain>
    </source>
</reference>
<dbReference type="EMBL" id="HG735462">
    <property type="protein sequence ID" value="CDJ35984.1"/>
    <property type="molecule type" value="Genomic_DNA"/>
</dbReference>
<feature type="signal peptide" evidence="1">
    <location>
        <begin position="1"/>
        <end position="41"/>
    </location>
</feature>
<gene>
    <name evidence="2" type="ORF">EMH_0004030</name>
</gene>
<evidence type="ECO:0000313" key="2">
    <source>
        <dbReference type="EMBL" id="CDJ35984.1"/>
    </source>
</evidence>
<dbReference type="VEuPathDB" id="ToxoDB:EMH_0004030"/>
<keyword evidence="3" id="KW-1185">Reference proteome</keyword>
<dbReference type="Proteomes" id="UP000030744">
    <property type="component" value="Unassembled WGS sequence"/>
</dbReference>
<protein>
    <recommendedName>
        <fullName evidence="4">Transmembrane protein</fullName>
    </recommendedName>
</protein>
<dbReference type="AlphaFoldDB" id="U6KDG8"/>
<name>U6KDG8_9EIME</name>
<sequence>MGSIGTLNTVAKAAIVCRSVLHSCLLLAAVLSLDGREGALARQLPRCSTGPGAAPLEPHHAFRLGRMQLSTPVAARSGSKQFLPVEHRFVPSFLSWWTSPVPEYTEASVAGEWDVRAKLQDGLHGDDSSIAAANAATEALTRAVGPKEAATFLRVWEALRTRKRLLLSLSTNRIAALSLPQKYSLGSSFSVTGIWQVRRRPFLPSVVEVEFGFPADVPEVILVLQAPLKSGTWLKHVPQVGPGEASLAFSPFFPWKSLRLGVVEMKPHEKDPTVDTLLQ</sequence>
<evidence type="ECO:0000256" key="1">
    <source>
        <dbReference type="SAM" id="SignalP"/>
    </source>
</evidence>
<dbReference type="GeneID" id="60403717"/>
<keyword evidence="1" id="KW-0732">Signal</keyword>
<proteinExistence type="predicted"/>
<evidence type="ECO:0008006" key="4">
    <source>
        <dbReference type="Google" id="ProtNLM"/>
    </source>
</evidence>
<reference evidence="2" key="2">
    <citation type="submission" date="2013-10" db="EMBL/GenBank/DDBJ databases">
        <authorList>
            <person name="Aslett M."/>
        </authorList>
    </citation>
    <scope>NUCLEOTIDE SEQUENCE [LARGE SCALE GENOMIC DNA]</scope>
    <source>
        <strain evidence="2">Houghton</strain>
    </source>
</reference>
<feature type="chain" id="PRO_5004673277" description="Transmembrane protein" evidence="1">
    <location>
        <begin position="42"/>
        <end position="279"/>
    </location>
</feature>
<organism evidence="2 3">
    <name type="scientific">Eimeria mitis</name>
    <dbReference type="NCBI Taxonomy" id="44415"/>
    <lineage>
        <taxon>Eukaryota</taxon>
        <taxon>Sar</taxon>
        <taxon>Alveolata</taxon>
        <taxon>Apicomplexa</taxon>
        <taxon>Conoidasida</taxon>
        <taxon>Coccidia</taxon>
        <taxon>Eucoccidiorida</taxon>
        <taxon>Eimeriorina</taxon>
        <taxon>Eimeriidae</taxon>
        <taxon>Eimeria</taxon>
    </lineage>
</organism>
<evidence type="ECO:0000313" key="3">
    <source>
        <dbReference type="Proteomes" id="UP000030744"/>
    </source>
</evidence>